<keyword evidence="2" id="KW-0808">Transferase</keyword>
<dbReference type="AlphaFoldDB" id="A0A4R3MIK4"/>
<organism evidence="2 3">
    <name type="scientific">Tepidamorphus gemmatus</name>
    <dbReference type="NCBI Taxonomy" id="747076"/>
    <lineage>
        <taxon>Bacteria</taxon>
        <taxon>Pseudomonadati</taxon>
        <taxon>Pseudomonadota</taxon>
        <taxon>Alphaproteobacteria</taxon>
        <taxon>Hyphomicrobiales</taxon>
        <taxon>Tepidamorphaceae</taxon>
        <taxon>Tepidamorphus</taxon>
    </lineage>
</organism>
<comment type="caution">
    <text evidence="2">The sequence shown here is derived from an EMBL/GenBank/DDBJ whole genome shotgun (WGS) entry which is preliminary data.</text>
</comment>
<evidence type="ECO:0000313" key="3">
    <source>
        <dbReference type="Proteomes" id="UP000295678"/>
    </source>
</evidence>
<proteinExistence type="predicted"/>
<reference evidence="2 3" key="1">
    <citation type="submission" date="2019-03" db="EMBL/GenBank/DDBJ databases">
        <title>Genomic Encyclopedia of Type Strains, Phase IV (KMG-IV): sequencing the most valuable type-strain genomes for metagenomic binning, comparative biology and taxonomic classification.</title>
        <authorList>
            <person name="Goeker M."/>
        </authorList>
    </citation>
    <scope>NUCLEOTIDE SEQUENCE [LARGE SCALE GENOMIC DNA]</scope>
    <source>
        <strain evidence="2 3">DSM 19345</strain>
    </source>
</reference>
<name>A0A4R3MIK4_9HYPH</name>
<dbReference type="GO" id="GO:0016747">
    <property type="term" value="F:acyltransferase activity, transferring groups other than amino-acyl groups"/>
    <property type="evidence" value="ECO:0007669"/>
    <property type="project" value="InterPro"/>
</dbReference>
<dbReference type="RefSeq" id="WP_132804574.1">
    <property type="nucleotide sequence ID" value="NZ_SMAK01000001.1"/>
</dbReference>
<dbReference type="InterPro" id="IPR000182">
    <property type="entry name" value="GNAT_dom"/>
</dbReference>
<dbReference type="Pfam" id="PF00583">
    <property type="entry name" value="Acetyltransf_1"/>
    <property type="match status" value="1"/>
</dbReference>
<evidence type="ECO:0000259" key="1">
    <source>
        <dbReference type="PROSITE" id="PS51186"/>
    </source>
</evidence>
<evidence type="ECO:0000313" key="2">
    <source>
        <dbReference type="EMBL" id="TCT13154.1"/>
    </source>
</evidence>
<dbReference type="SUPFAM" id="SSF55729">
    <property type="entry name" value="Acyl-CoA N-acyltransferases (Nat)"/>
    <property type="match status" value="1"/>
</dbReference>
<keyword evidence="3" id="KW-1185">Reference proteome</keyword>
<feature type="domain" description="N-acetyltransferase" evidence="1">
    <location>
        <begin position="13"/>
        <end position="170"/>
    </location>
</feature>
<dbReference type="Proteomes" id="UP000295678">
    <property type="component" value="Unassembled WGS sequence"/>
</dbReference>
<dbReference type="PROSITE" id="PS51186">
    <property type="entry name" value="GNAT"/>
    <property type="match status" value="1"/>
</dbReference>
<dbReference type="EMBL" id="SMAK01000001">
    <property type="protein sequence ID" value="TCT13154.1"/>
    <property type="molecule type" value="Genomic_DNA"/>
</dbReference>
<dbReference type="OrthoDB" id="7843527at2"/>
<protein>
    <submittedName>
        <fullName evidence="2">Acetyltransferase (GNAT) family protein</fullName>
    </submittedName>
</protein>
<dbReference type="CDD" id="cd04301">
    <property type="entry name" value="NAT_SF"/>
    <property type="match status" value="1"/>
</dbReference>
<accession>A0A4R3MIK4</accession>
<gene>
    <name evidence="2" type="ORF">EDC22_10114</name>
</gene>
<dbReference type="Gene3D" id="3.40.630.30">
    <property type="match status" value="1"/>
</dbReference>
<sequence length="194" mass="21651">MSHSAPREGVIRRVLATERQDFRDHLLRLGRESRRTRFGGSVSDAYVAAHAERVFEGDALVYGWFLDGIIRAAAELHPIGHRLKATAEAAFSVEEPWQDGGVGSALLGRIMRSARNRGISRLVLSCLPDNVRMQRIANKHGARLEWQEGDVIGSINPPLPTPLSMWRELLDESHGFLTVLFDPLRPSRPLEAAE</sequence>
<dbReference type="InterPro" id="IPR016181">
    <property type="entry name" value="Acyl_CoA_acyltransferase"/>
</dbReference>